<sequence length="117" mass="13079">MFVAIVAWDLRASPVTFDELRAWVARTAADEYARLPGVNVKAWFSDERKRIWGAVYLVESIGDLDPERIPRLPDGRTGPIGTRPTSTAWFELEASVVGDIDVAGLHRQGRAFDIHES</sequence>
<dbReference type="RefSeq" id="WP_204011176.1">
    <property type="nucleotide sequence ID" value="NZ_BOPG01000103.1"/>
</dbReference>
<dbReference type="Gene3D" id="3.30.70.100">
    <property type="match status" value="1"/>
</dbReference>
<proteinExistence type="predicted"/>
<name>A0A8J3ZLY1_9ACTN</name>
<evidence type="ECO:0000313" key="1">
    <source>
        <dbReference type="EMBL" id="GIJ63830.1"/>
    </source>
</evidence>
<accession>A0A8J3ZLY1</accession>
<dbReference type="AlphaFoldDB" id="A0A8J3ZLY1"/>
<organism evidence="1 2">
    <name type="scientific">Virgisporangium aurantiacum</name>
    <dbReference type="NCBI Taxonomy" id="175570"/>
    <lineage>
        <taxon>Bacteria</taxon>
        <taxon>Bacillati</taxon>
        <taxon>Actinomycetota</taxon>
        <taxon>Actinomycetes</taxon>
        <taxon>Micromonosporales</taxon>
        <taxon>Micromonosporaceae</taxon>
        <taxon>Virgisporangium</taxon>
    </lineage>
</organism>
<dbReference type="Proteomes" id="UP000612585">
    <property type="component" value="Unassembled WGS sequence"/>
</dbReference>
<reference evidence="1" key="1">
    <citation type="submission" date="2021-01" db="EMBL/GenBank/DDBJ databases">
        <title>Whole genome shotgun sequence of Virgisporangium aurantiacum NBRC 16421.</title>
        <authorList>
            <person name="Komaki H."/>
            <person name="Tamura T."/>
        </authorList>
    </citation>
    <scope>NUCLEOTIDE SEQUENCE</scope>
    <source>
        <strain evidence="1">NBRC 16421</strain>
    </source>
</reference>
<protein>
    <submittedName>
        <fullName evidence="1">Uncharacterized protein</fullName>
    </submittedName>
</protein>
<gene>
    <name evidence="1" type="ORF">Vau01_113460</name>
</gene>
<evidence type="ECO:0000313" key="2">
    <source>
        <dbReference type="Proteomes" id="UP000612585"/>
    </source>
</evidence>
<keyword evidence="2" id="KW-1185">Reference proteome</keyword>
<comment type="caution">
    <text evidence="1">The sequence shown here is derived from an EMBL/GenBank/DDBJ whole genome shotgun (WGS) entry which is preliminary data.</text>
</comment>
<dbReference type="EMBL" id="BOPG01000103">
    <property type="protein sequence ID" value="GIJ63830.1"/>
    <property type="molecule type" value="Genomic_DNA"/>
</dbReference>